<organism evidence="1 2">
    <name type="scientific">Glarea lozoyensis (strain ATCC 20868 / MF5171)</name>
    <dbReference type="NCBI Taxonomy" id="1116229"/>
    <lineage>
        <taxon>Eukaryota</taxon>
        <taxon>Fungi</taxon>
        <taxon>Dikarya</taxon>
        <taxon>Ascomycota</taxon>
        <taxon>Pezizomycotina</taxon>
        <taxon>Leotiomycetes</taxon>
        <taxon>Helotiales</taxon>
        <taxon>Helotiaceae</taxon>
        <taxon>Glarea</taxon>
    </lineage>
</organism>
<proteinExistence type="predicted"/>
<accession>S3DEI5</accession>
<reference evidence="1 2" key="1">
    <citation type="journal article" date="2013" name="BMC Genomics">
        <title>Genomics-driven discovery of the pneumocandin biosynthetic gene cluster in the fungus Glarea lozoyensis.</title>
        <authorList>
            <person name="Chen L."/>
            <person name="Yue Q."/>
            <person name="Zhang X."/>
            <person name="Xiang M."/>
            <person name="Wang C."/>
            <person name="Li S."/>
            <person name="Che Y."/>
            <person name="Ortiz-Lopez F.J."/>
            <person name="Bills G.F."/>
            <person name="Liu X."/>
            <person name="An Z."/>
        </authorList>
    </citation>
    <scope>NUCLEOTIDE SEQUENCE [LARGE SCALE GENOMIC DNA]</scope>
    <source>
        <strain evidence="2">ATCC 20868 / MF5171</strain>
    </source>
</reference>
<dbReference type="KEGG" id="glz:GLAREA_03343"/>
<protein>
    <submittedName>
        <fullName evidence="1">Uncharacterized protein</fullName>
    </submittedName>
</protein>
<dbReference type="GeneID" id="19462398"/>
<evidence type="ECO:0000313" key="2">
    <source>
        <dbReference type="Proteomes" id="UP000016922"/>
    </source>
</evidence>
<dbReference type="EMBL" id="KE145363">
    <property type="protein sequence ID" value="EPE30376.1"/>
    <property type="molecule type" value="Genomic_DNA"/>
</dbReference>
<dbReference type="Proteomes" id="UP000016922">
    <property type="component" value="Unassembled WGS sequence"/>
</dbReference>
<sequence>MQAGHALSNCEQSSSLQSAGPAAWLSRLCRPAAQLTLARREIHILGQSEHLIESMATPRLGADKELEESQKPLTIIAVREGASRDGGEQSVGSEAGWPPIWVPVWMCCILVGGEILAAACERVAACG</sequence>
<keyword evidence="2" id="KW-1185">Reference proteome</keyword>
<dbReference type="RefSeq" id="XP_008081787.1">
    <property type="nucleotide sequence ID" value="XM_008083596.1"/>
</dbReference>
<dbReference type="AlphaFoldDB" id="S3DEI5"/>
<name>S3DEI5_GLAL2</name>
<gene>
    <name evidence="1" type="ORF">GLAREA_03343</name>
</gene>
<evidence type="ECO:0000313" key="1">
    <source>
        <dbReference type="EMBL" id="EPE30376.1"/>
    </source>
</evidence>
<dbReference type="HOGENOM" id="CLU_1970775_0_0_1"/>